<keyword evidence="1" id="KW-0812">Transmembrane</keyword>
<comment type="caution">
    <text evidence="2">The sequence shown here is derived from an EMBL/GenBank/DDBJ whole genome shotgun (WGS) entry which is preliminary data.</text>
</comment>
<dbReference type="InterPro" id="IPR018710">
    <property type="entry name" value="DUF2232"/>
</dbReference>
<keyword evidence="3" id="KW-1185">Reference proteome</keyword>
<feature type="transmembrane region" description="Helical" evidence="1">
    <location>
        <begin position="253"/>
        <end position="271"/>
    </location>
</feature>
<evidence type="ECO:0000313" key="2">
    <source>
        <dbReference type="EMBL" id="MBB6218730.1"/>
    </source>
</evidence>
<protein>
    <submittedName>
        <fullName evidence="2">Uncharacterized protein YybS (DUF2232 family)</fullName>
    </submittedName>
</protein>
<feature type="transmembrane region" description="Helical" evidence="1">
    <location>
        <begin position="52"/>
        <end position="71"/>
    </location>
</feature>
<dbReference type="Proteomes" id="UP000579281">
    <property type="component" value="Unassembled WGS sequence"/>
</dbReference>
<feature type="transmembrane region" description="Helical" evidence="1">
    <location>
        <begin position="221"/>
        <end position="241"/>
    </location>
</feature>
<feature type="transmembrane region" description="Helical" evidence="1">
    <location>
        <begin position="13"/>
        <end position="40"/>
    </location>
</feature>
<dbReference type="PANTHER" id="PTHR41324">
    <property type="entry name" value="MEMBRANE PROTEIN-RELATED"/>
    <property type="match status" value="1"/>
</dbReference>
<name>A0A841L3I3_9FIRM</name>
<keyword evidence="1" id="KW-1133">Transmembrane helix</keyword>
<evidence type="ECO:0000256" key="1">
    <source>
        <dbReference type="SAM" id="Phobius"/>
    </source>
</evidence>
<accession>A0A841L3I3</accession>
<feature type="transmembrane region" description="Helical" evidence="1">
    <location>
        <begin position="168"/>
        <end position="200"/>
    </location>
</feature>
<dbReference type="AlphaFoldDB" id="A0A841L3I3"/>
<keyword evidence="1" id="KW-0472">Membrane</keyword>
<reference evidence="2 3" key="1">
    <citation type="submission" date="2020-08" db="EMBL/GenBank/DDBJ databases">
        <title>Genomic Encyclopedia of Type Strains, Phase IV (KMG-IV): sequencing the most valuable type-strain genomes for metagenomic binning, comparative biology and taxonomic classification.</title>
        <authorList>
            <person name="Goeker M."/>
        </authorList>
    </citation>
    <scope>NUCLEOTIDE SEQUENCE [LARGE SCALE GENOMIC DNA]</scope>
    <source>
        <strain evidence="2 3">DSM 103526</strain>
    </source>
</reference>
<dbReference type="EMBL" id="JACHEN010000046">
    <property type="protein sequence ID" value="MBB6218730.1"/>
    <property type="molecule type" value="Genomic_DNA"/>
</dbReference>
<evidence type="ECO:0000313" key="3">
    <source>
        <dbReference type="Proteomes" id="UP000579281"/>
    </source>
</evidence>
<organism evidence="2 3">
    <name type="scientific">Anaerosolibacter carboniphilus</name>
    <dbReference type="NCBI Taxonomy" id="1417629"/>
    <lineage>
        <taxon>Bacteria</taxon>
        <taxon>Bacillati</taxon>
        <taxon>Bacillota</taxon>
        <taxon>Clostridia</taxon>
        <taxon>Peptostreptococcales</taxon>
        <taxon>Thermotaleaceae</taxon>
        <taxon>Anaerosolibacter</taxon>
    </lineage>
</organism>
<sequence>MEKQDKARSLAEAAMIIGIASLFTIIGNYIPFLTILLFLLPVPFMILGKRHGLYVEILSIGITGAIVGGFIGIWSSVILFSLTSIVAITMGYMMDKKYDPMKIWAGGIIAFVTSIVLVMGLVTFAMGNNVVQELMNALNESKDMAISLYSGMGIEPGKLEQMETAYEAFIVVFGMTFPSILILISVVFSYVNYLLTAYILNKIGDKTPIFPQFKYFKLPDSIVMGTVIILLLTYLTQYIRVVDFNTLSANVSLLFRTAFFIQGLAVISFLIEKYRLGRLYRIFVFVYVLFSGPGGLMTVILGLIDVFADFRKLKKLG</sequence>
<dbReference type="PANTHER" id="PTHR41324:SF1">
    <property type="entry name" value="DUF2232 DOMAIN-CONTAINING PROTEIN"/>
    <property type="match status" value="1"/>
</dbReference>
<feature type="transmembrane region" description="Helical" evidence="1">
    <location>
        <begin position="103"/>
        <end position="126"/>
    </location>
</feature>
<dbReference type="RefSeq" id="WP_184313464.1">
    <property type="nucleotide sequence ID" value="NZ_JACHEN010000046.1"/>
</dbReference>
<dbReference type="Pfam" id="PF09991">
    <property type="entry name" value="DUF2232"/>
    <property type="match status" value="1"/>
</dbReference>
<gene>
    <name evidence="2" type="ORF">HNQ80_004905</name>
</gene>
<feature type="transmembrane region" description="Helical" evidence="1">
    <location>
        <begin position="283"/>
        <end position="304"/>
    </location>
</feature>
<proteinExistence type="predicted"/>